<dbReference type="EMBL" id="MK500588">
    <property type="protein sequence ID" value="QBK92943.1"/>
    <property type="molecule type" value="Genomic_DNA"/>
</dbReference>
<accession>A0A481ZAJ4</accession>
<protein>
    <submittedName>
        <fullName evidence="1">Uncharacterized protein</fullName>
    </submittedName>
</protein>
<evidence type="ECO:0000313" key="1">
    <source>
        <dbReference type="EMBL" id="QBK92943.1"/>
    </source>
</evidence>
<proteinExistence type="predicted"/>
<organism evidence="1">
    <name type="scientific">Pithovirus LCPAC403</name>
    <dbReference type="NCBI Taxonomy" id="2506596"/>
    <lineage>
        <taxon>Viruses</taxon>
        <taxon>Pithoviruses</taxon>
    </lineage>
</organism>
<gene>
    <name evidence="1" type="ORF">LCPAC403_00770</name>
</gene>
<sequence length="111" mass="12800">MPKSAKYLENFGLHKGLKLEGYELERISAGHIVMRRYKEYQYPTEIIWKRINSNATPEKLVSSLSRYLGNNKTIYTAYSNAYDCNFGTLKLRNHGDGKLVHIEATGRCVRV</sequence>
<reference evidence="1" key="1">
    <citation type="journal article" date="2019" name="MBio">
        <title>Virus Genomes from Deep Sea Sediments Expand the Ocean Megavirome and Support Independent Origins of Viral Gigantism.</title>
        <authorList>
            <person name="Backstrom D."/>
            <person name="Yutin N."/>
            <person name="Jorgensen S.L."/>
            <person name="Dharamshi J."/>
            <person name="Homa F."/>
            <person name="Zaremba-Niedwiedzka K."/>
            <person name="Spang A."/>
            <person name="Wolf Y.I."/>
            <person name="Koonin E.V."/>
            <person name="Ettema T.J."/>
        </authorList>
    </citation>
    <scope>NUCLEOTIDE SEQUENCE</scope>
</reference>
<name>A0A481ZAJ4_9VIRU</name>